<sequence length="104" mass="11237">MDGCQAPTGRYWTGCPHGSDSLVESSLVLVCTSSILFLGVSEYLLFHSLDAVTVTVSCNPDIQGLATIFWVDGPSMSGRGVKRRVYCLLSCSTQKLTPDMDDLD</sequence>
<dbReference type="EMBL" id="KZ821456">
    <property type="protein sequence ID" value="PYH35557.1"/>
    <property type="molecule type" value="Genomic_DNA"/>
</dbReference>
<keyword evidence="2" id="KW-1185">Reference proteome</keyword>
<name>A0A318YNY2_ASPNB</name>
<dbReference type="AlphaFoldDB" id="A0A318YNY2"/>
<dbReference type="GeneID" id="37122814"/>
<protein>
    <submittedName>
        <fullName evidence="1">Uncharacterized protein</fullName>
    </submittedName>
</protein>
<proteinExistence type="predicted"/>
<accession>A0A318YNY2</accession>
<reference evidence="1" key="1">
    <citation type="submission" date="2016-12" db="EMBL/GenBank/DDBJ databases">
        <title>The genomes of Aspergillus section Nigri reveals drivers in fungal speciation.</title>
        <authorList>
            <consortium name="DOE Joint Genome Institute"/>
            <person name="Vesth T.C."/>
            <person name="Nybo J."/>
            <person name="Theobald S."/>
            <person name="Brandl J."/>
            <person name="Frisvad J.C."/>
            <person name="Nielsen K.F."/>
            <person name="Lyhne E.K."/>
            <person name="Kogle M.E."/>
            <person name="Kuo A."/>
            <person name="Riley R."/>
            <person name="Clum A."/>
            <person name="Nolan M."/>
            <person name="Lipzen A."/>
            <person name="Salamov A."/>
            <person name="Henrissat B."/>
            <person name="Wiebenga A."/>
            <person name="De Vries R.P."/>
            <person name="Grigoriev I.V."/>
            <person name="Mortensen U.H."/>
            <person name="Andersen M.R."/>
            <person name="Baker S.E."/>
        </authorList>
    </citation>
    <scope>NUCLEOTIDE SEQUENCE [LARGE SCALE GENOMIC DNA]</scope>
    <source>
        <strain evidence="1">CBS 115656</strain>
    </source>
</reference>
<organism evidence="1 2">
    <name type="scientific">Aspergillus neoniger (strain CBS 115656)</name>
    <dbReference type="NCBI Taxonomy" id="1448310"/>
    <lineage>
        <taxon>Eukaryota</taxon>
        <taxon>Fungi</taxon>
        <taxon>Dikarya</taxon>
        <taxon>Ascomycota</taxon>
        <taxon>Pezizomycotina</taxon>
        <taxon>Eurotiomycetes</taxon>
        <taxon>Eurotiomycetidae</taxon>
        <taxon>Eurotiales</taxon>
        <taxon>Aspergillaceae</taxon>
        <taxon>Aspergillus</taxon>
        <taxon>Aspergillus subgen. Circumdati</taxon>
    </lineage>
</organism>
<evidence type="ECO:0000313" key="2">
    <source>
        <dbReference type="Proteomes" id="UP000247647"/>
    </source>
</evidence>
<gene>
    <name evidence="1" type="ORF">BO87DRAFT_33209</name>
</gene>
<evidence type="ECO:0000313" key="1">
    <source>
        <dbReference type="EMBL" id="PYH35557.1"/>
    </source>
</evidence>
<dbReference type="Proteomes" id="UP000247647">
    <property type="component" value="Unassembled WGS sequence"/>
</dbReference>
<dbReference type="RefSeq" id="XP_025481035.1">
    <property type="nucleotide sequence ID" value="XM_025620358.1"/>
</dbReference>